<evidence type="ECO:0000256" key="4">
    <source>
        <dbReference type="ARBA" id="ARBA00022747"/>
    </source>
</evidence>
<sequence length="42" mass="4696">MQAYKQFGNSVAVPVIEAIAKKMYKVMNRTYGIGTTTSKKLQ</sequence>
<evidence type="ECO:0000313" key="6">
    <source>
        <dbReference type="EMBL" id="ATF08920.1"/>
    </source>
</evidence>
<dbReference type="GO" id="GO:0032259">
    <property type="term" value="P:methylation"/>
    <property type="evidence" value="ECO:0007669"/>
    <property type="project" value="UniProtKB-KW"/>
</dbReference>
<dbReference type="InterPro" id="IPR001525">
    <property type="entry name" value="C5_MeTfrase"/>
</dbReference>
<dbReference type="KEGG" id="elux:BTN50_0387"/>
<dbReference type="InterPro" id="IPR031303">
    <property type="entry name" value="C5_meth_CS"/>
</dbReference>
<organism evidence="6 7">
    <name type="scientific">Candidatus Enterovibrio altilux</name>
    <dbReference type="NCBI Taxonomy" id="1927128"/>
    <lineage>
        <taxon>Bacteria</taxon>
        <taxon>Pseudomonadati</taxon>
        <taxon>Pseudomonadota</taxon>
        <taxon>Gammaproteobacteria</taxon>
        <taxon>Vibrionales</taxon>
        <taxon>Vibrionaceae</taxon>
        <taxon>Enterovibrio</taxon>
    </lineage>
</organism>
<evidence type="ECO:0000256" key="2">
    <source>
        <dbReference type="ARBA" id="ARBA00022679"/>
    </source>
</evidence>
<protein>
    <submittedName>
        <fullName evidence="6">Uncharacterized protein</fullName>
    </submittedName>
</protein>
<dbReference type="AlphaFoldDB" id="A0A291B7F4"/>
<name>A0A291B7F4_9GAMM</name>
<dbReference type="EMBL" id="CP020660">
    <property type="protein sequence ID" value="ATF08920.1"/>
    <property type="molecule type" value="Genomic_DNA"/>
</dbReference>
<evidence type="ECO:0000256" key="3">
    <source>
        <dbReference type="ARBA" id="ARBA00022691"/>
    </source>
</evidence>
<dbReference type="GO" id="GO:0003886">
    <property type="term" value="F:DNA (cytosine-5-)-methyltransferase activity"/>
    <property type="evidence" value="ECO:0007669"/>
    <property type="project" value="UniProtKB-EC"/>
</dbReference>
<keyword evidence="3" id="KW-0949">S-adenosyl-L-methionine</keyword>
<reference evidence="7" key="1">
    <citation type="submission" date="2017-04" db="EMBL/GenBank/DDBJ databases">
        <title>Genome evolution of the luminous symbionts of deep sea anglerfish.</title>
        <authorList>
            <person name="Hendry T.A."/>
        </authorList>
    </citation>
    <scope>NUCLEOTIDE SEQUENCE [LARGE SCALE GENOMIC DNA]</scope>
</reference>
<evidence type="ECO:0000256" key="1">
    <source>
        <dbReference type="ARBA" id="ARBA00022603"/>
    </source>
</evidence>
<dbReference type="PROSITE" id="PS00095">
    <property type="entry name" value="C5_MTASE_2"/>
    <property type="match status" value="1"/>
</dbReference>
<proteinExistence type="predicted"/>
<accession>A0A291B7F4</accession>
<gene>
    <name evidence="6" type="ORF">BTN50_0387</name>
</gene>
<dbReference type="GO" id="GO:0009307">
    <property type="term" value="P:DNA restriction-modification system"/>
    <property type="evidence" value="ECO:0007669"/>
    <property type="project" value="UniProtKB-KW"/>
</dbReference>
<keyword evidence="4" id="KW-0680">Restriction system</keyword>
<keyword evidence="1" id="KW-0489">Methyltransferase</keyword>
<evidence type="ECO:0000313" key="7">
    <source>
        <dbReference type="Proteomes" id="UP000218160"/>
    </source>
</evidence>
<evidence type="ECO:0000256" key="5">
    <source>
        <dbReference type="ARBA" id="ARBA00047422"/>
    </source>
</evidence>
<dbReference type="Proteomes" id="UP000218160">
    <property type="component" value="Chromosome 1"/>
</dbReference>
<dbReference type="InterPro" id="IPR029063">
    <property type="entry name" value="SAM-dependent_MTases_sf"/>
</dbReference>
<keyword evidence="2" id="KW-0808">Transferase</keyword>
<dbReference type="SUPFAM" id="SSF53335">
    <property type="entry name" value="S-adenosyl-L-methionine-dependent methyltransferases"/>
    <property type="match status" value="1"/>
</dbReference>
<comment type="catalytic activity">
    <reaction evidence="5">
        <text>a 2'-deoxycytidine in DNA + S-adenosyl-L-methionine = a 5-methyl-2'-deoxycytidine in DNA + S-adenosyl-L-homocysteine + H(+)</text>
        <dbReference type="Rhea" id="RHEA:13681"/>
        <dbReference type="Rhea" id="RHEA-COMP:11369"/>
        <dbReference type="Rhea" id="RHEA-COMP:11370"/>
        <dbReference type="ChEBI" id="CHEBI:15378"/>
        <dbReference type="ChEBI" id="CHEBI:57856"/>
        <dbReference type="ChEBI" id="CHEBI:59789"/>
        <dbReference type="ChEBI" id="CHEBI:85452"/>
        <dbReference type="ChEBI" id="CHEBI:85454"/>
        <dbReference type="EC" id="2.1.1.37"/>
    </reaction>
</comment>
<keyword evidence="7" id="KW-1185">Reference proteome</keyword>
<dbReference type="Pfam" id="PF00145">
    <property type="entry name" value="DNA_methylase"/>
    <property type="match status" value="1"/>
</dbReference>